<dbReference type="AlphaFoldDB" id="A0A317F5I5"/>
<evidence type="ECO:0000313" key="3">
    <source>
        <dbReference type="Proteomes" id="UP000245391"/>
    </source>
</evidence>
<sequence>MRKKIAFAFIMAIFTTGIVTFAAISVNLGFTTGFIRIWLKSWGISYVVAIPAILFIAPKVESMVDYLFMEKDKKIIK</sequence>
<accession>A0A317F5I5</accession>
<dbReference type="Proteomes" id="UP000245391">
    <property type="component" value="Unassembled WGS sequence"/>
</dbReference>
<gene>
    <name evidence="2" type="ORF">DF947_03000</name>
</gene>
<evidence type="ECO:0000313" key="2">
    <source>
        <dbReference type="EMBL" id="PWS33603.1"/>
    </source>
</evidence>
<feature type="transmembrane region" description="Helical" evidence="1">
    <location>
        <begin position="42"/>
        <end position="68"/>
    </location>
</feature>
<keyword evidence="1" id="KW-0812">Transmembrane</keyword>
<dbReference type="Pfam" id="PF11391">
    <property type="entry name" value="DUF2798"/>
    <property type="match status" value="1"/>
</dbReference>
<keyword evidence="1" id="KW-1133">Transmembrane helix</keyword>
<name>A0A317F5I5_9SPHI</name>
<keyword evidence="1" id="KW-0472">Membrane</keyword>
<dbReference type="InterPro" id="IPR021529">
    <property type="entry name" value="DUF2798"/>
</dbReference>
<dbReference type="RefSeq" id="WP_109928187.1">
    <property type="nucleotide sequence ID" value="NZ_QGNY01000001.1"/>
</dbReference>
<organism evidence="2 3">
    <name type="scientific">Pedobacter paludis</name>
    <dbReference type="NCBI Taxonomy" id="2203212"/>
    <lineage>
        <taxon>Bacteria</taxon>
        <taxon>Pseudomonadati</taxon>
        <taxon>Bacteroidota</taxon>
        <taxon>Sphingobacteriia</taxon>
        <taxon>Sphingobacteriales</taxon>
        <taxon>Sphingobacteriaceae</taxon>
        <taxon>Pedobacter</taxon>
    </lineage>
</organism>
<evidence type="ECO:0000256" key="1">
    <source>
        <dbReference type="SAM" id="Phobius"/>
    </source>
</evidence>
<dbReference type="EMBL" id="QGNY01000001">
    <property type="protein sequence ID" value="PWS33603.1"/>
    <property type="molecule type" value="Genomic_DNA"/>
</dbReference>
<proteinExistence type="predicted"/>
<dbReference type="OrthoDB" id="9799565at2"/>
<protein>
    <submittedName>
        <fullName evidence="2">DUF2798 domain-containing protein</fullName>
    </submittedName>
</protein>
<comment type="caution">
    <text evidence="2">The sequence shown here is derived from an EMBL/GenBank/DDBJ whole genome shotgun (WGS) entry which is preliminary data.</text>
</comment>
<feature type="transmembrane region" description="Helical" evidence="1">
    <location>
        <begin position="7"/>
        <end position="30"/>
    </location>
</feature>
<keyword evidence="3" id="KW-1185">Reference proteome</keyword>
<reference evidence="3" key="1">
    <citation type="submission" date="2018-05" db="EMBL/GenBank/DDBJ databases">
        <title>Pedobacter paludis sp. nov., isolated from wetland soil.</title>
        <authorList>
            <person name="Zhang Y."/>
        </authorList>
    </citation>
    <scope>NUCLEOTIDE SEQUENCE [LARGE SCALE GENOMIC DNA]</scope>
    <source>
        <strain evidence="3">R-8</strain>
    </source>
</reference>